<dbReference type="Proteomes" id="UP000324222">
    <property type="component" value="Unassembled WGS sequence"/>
</dbReference>
<proteinExistence type="predicted"/>
<dbReference type="EMBL" id="VSRR010001554">
    <property type="protein sequence ID" value="MPC26097.1"/>
    <property type="molecule type" value="Genomic_DNA"/>
</dbReference>
<protein>
    <submittedName>
        <fullName evidence="1">Uncharacterized protein</fullName>
    </submittedName>
</protein>
<sequence length="116" mass="13021">MSTDFSRAKVLPLYVLHVLPLKGKQNQFPAVHLHPAAGYSTPCYSESAHQYPIGSKNCLRRVYSGPMVISWSLIRFIPVLWDLKHSTAGYSKEQELPQQPNSDGGRRNLCLVLLAE</sequence>
<evidence type="ECO:0000313" key="2">
    <source>
        <dbReference type="Proteomes" id="UP000324222"/>
    </source>
</evidence>
<dbReference type="AlphaFoldDB" id="A0A5B7DYG7"/>
<comment type="caution">
    <text evidence="1">The sequence shown here is derived from an EMBL/GenBank/DDBJ whole genome shotgun (WGS) entry which is preliminary data.</text>
</comment>
<organism evidence="1 2">
    <name type="scientific">Portunus trituberculatus</name>
    <name type="common">Swimming crab</name>
    <name type="synonym">Neptunus trituberculatus</name>
    <dbReference type="NCBI Taxonomy" id="210409"/>
    <lineage>
        <taxon>Eukaryota</taxon>
        <taxon>Metazoa</taxon>
        <taxon>Ecdysozoa</taxon>
        <taxon>Arthropoda</taxon>
        <taxon>Crustacea</taxon>
        <taxon>Multicrustacea</taxon>
        <taxon>Malacostraca</taxon>
        <taxon>Eumalacostraca</taxon>
        <taxon>Eucarida</taxon>
        <taxon>Decapoda</taxon>
        <taxon>Pleocyemata</taxon>
        <taxon>Brachyura</taxon>
        <taxon>Eubrachyura</taxon>
        <taxon>Portunoidea</taxon>
        <taxon>Portunidae</taxon>
        <taxon>Portuninae</taxon>
        <taxon>Portunus</taxon>
    </lineage>
</organism>
<evidence type="ECO:0000313" key="1">
    <source>
        <dbReference type="EMBL" id="MPC26097.1"/>
    </source>
</evidence>
<reference evidence="1 2" key="1">
    <citation type="submission" date="2019-05" db="EMBL/GenBank/DDBJ databases">
        <title>Another draft genome of Portunus trituberculatus and its Hox gene families provides insights of decapod evolution.</title>
        <authorList>
            <person name="Jeong J.-H."/>
            <person name="Song I."/>
            <person name="Kim S."/>
            <person name="Choi T."/>
            <person name="Kim D."/>
            <person name="Ryu S."/>
            <person name="Kim W."/>
        </authorList>
    </citation>
    <scope>NUCLEOTIDE SEQUENCE [LARGE SCALE GENOMIC DNA]</scope>
    <source>
        <tissue evidence="1">Muscle</tissue>
    </source>
</reference>
<keyword evidence="2" id="KW-1185">Reference proteome</keyword>
<gene>
    <name evidence="1" type="ORF">E2C01_019228</name>
</gene>
<name>A0A5B7DYG7_PORTR</name>
<accession>A0A5B7DYG7</accession>